<organism evidence="2 3">
    <name type="scientific">Trichodelitschia bisporula</name>
    <dbReference type="NCBI Taxonomy" id="703511"/>
    <lineage>
        <taxon>Eukaryota</taxon>
        <taxon>Fungi</taxon>
        <taxon>Dikarya</taxon>
        <taxon>Ascomycota</taxon>
        <taxon>Pezizomycotina</taxon>
        <taxon>Dothideomycetes</taxon>
        <taxon>Dothideomycetes incertae sedis</taxon>
        <taxon>Phaeotrichales</taxon>
        <taxon>Phaeotrichaceae</taxon>
        <taxon>Trichodelitschia</taxon>
    </lineage>
</organism>
<sequence length="97" mass="10689">MQMLAGCSCTCFVAGFFYDVVMFPFQGGGGGLGGVIGEDVIRCGVDLRWYILLWGVGAIRRAIHWRGRRGERRRGNMGKQCGIFMRLCRAVLAIGVN</sequence>
<keyword evidence="1" id="KW-0472">Membrane</keyword>
<dbReference type="Proteomes" id="UP000799640">
    <property type="component" value="Unassembled WGS sequence"/>
</dbReference>
<reference evidence="2" key="1">
    <citation type="journal article" date="2020" name="Stud. Mycol.">
        <title>101 Dothideomycetes genomes: a test case for predicting lifestyles and emergence of pathogens.</title>
        <authorList>
            <person name="Haridas S."/>
            <person name="Albert R."/>
            <person name="Binder M."/>
            <person name="Bloem J."/>
            <person name="Labutti K."/>
            <person name="Salamov A."/>
            <person name="Andreopoulos B."/>
            <person name="Baker S."/>
            <person name="Barry K."/>
            <person name="Bills G."/>
            <person name="Bluhm B."/>
            <person name="Cannon C."/>
            <person name="Castanera R."/>
            <person name="Culley D."/>
            <person name="Daum C."/>
            <person name="Ezra D."/>
            <person name="Gonzalez J."/>
            <person name="Henrissat B."/>
            <person name="Kuo A."/>
            <person name="Liang C."/>
            <person name="Lipzen A."/>
            <person name="Lutzoni F."/>
            <person name="Magnuson J."/>
            <person name="Mondo S."/>
            <person name="Nolan M."/>
            <person name="Ohm R."/>
            <person name="Pangilinan J."/>
            <person name="Park H.-J."/>
            <person name="Ramirez L."/>
            <person name="Alfaro M."/>
            <person name="Sun H."/>
            <person name="Tritt A."/>
            <person name="Yoshinaga Y."/>
            <person name="Zwiers L.-H."/>
            <person name="Turgeon B."/>
            <person name="Goodwin S."/>
            <person name="Spatafora J."/>
            <person name="Crous P."/>
            <person name="Grigoriev I."/>
        </authorList>
    </citation>
    <scope>NUCLEOTIDE SEQUENCE</scope>
    <source>
        <strain evidence="2">CBS 262.69</strain>
    </source>
</reference>
<keyword evidence="1" id="KW-0812">Transmembrane</keyword>
<gene>
    <name evidence="2" type="ORF">EJ06DRAFT_60982</name>
</gene>
<dbReference type="AlphaFoldDB" id="A0A6G1HUA3"/>
<protein>
    <submittedName>
        <fullName evidence="2">Uncharacterized protein</fullName>
    </submittedName>
</protein>
<accession>A0A6G1HUA3</accession>
<evidence type="ECO:0000313" key="3">
    <source>
        <dbReference type="Proteomes" id="UP000799640"/>
    </source>
</evidence>
<dbReference type="EMBL" id="ML996697">
    <property type="protein sequence ID" value="KAF2399638.1"/>
    <property type="molecule type" value="Genomic_DNA"/>
</dbReference>
<feature type="transmembrane region" description="Helical" evidence="1">
    <location>
        <begin position="49"/>
        <end position="67"/>
    </location>
</feature>
<keyword evidence="3" id="KW-1185">Reference proteome</keyword>
<evidence type="ECO:0000256" key="1">
    <source>
        <dbReference type="SAM" id="Phobius"/>
    </source>
</evidence>
<proteinExistence type="predicted"/>
<evidence type="ECO:0000313" key="2">
    <source>
        <dbReference type="EMBL" id="KAF2399638.1"/>
    </source>
</evidence>
<name>A0A6G1HUA3_9PEZI</name>
<keyword evidence="1" id="KW-1133">Transmembrane helix</keyword>